<dbReference type="Pfam" id="PF00583">
    <property type="entry name" value="Acetyltransf_1"/>
    <property type="match status" value="1"/>
</dbReference>
<dbReference type="Gene3D" id="3.40.630.30">
    <property type="match status" value="1"/>
</dbReference>
<evidence type="ECO:0000259" key="1">
    <source>
        <dbReference type="PROSITE" id="PS51186"/>
    </source>
</evidence>
<keyword evidence="4" id="KW-1185">Reference proteome</keyword>
<organism evidence="3 4">
    <name type="scientific">Nocardia seriolae</name>
    <dbReference type="NCBI Taxonomy" id="37332"/>
    <lineage>
        <taxon>Bacteria</taxon>
        <taxon>Bacillati</taxon>
        <taxon>Actinomycetota</taxon>
        <taxon>Actinomycetes</taxon>
        <taxon>Mycobacteriales</taxon>
        <taxon>Nocardiaceae</taxon>
        <taxon>Nocardia</taxon>
    </lineage>
</organism>
<protein>
    <submittedName>
        <fullName evidence="3">Acetyltransferase</fullName>
    </submittedName>
</protein>
<accession>A0ABC9Z1I5</accession>
<evidence type="ECO:0000313" key="4">
    <source>
        <dbReference type="Proteomes" id="UP000037179"/>
    </source>
</evidence>
<dbReference type="KEGG" id="nsr:NS506_02293"/>
<dbReference type="InterPro" id="IPR000182">
    <property type="entry name" value="GNAT_dom"/>
</dbReference>
<dbReference type="EMBL" id="BBYQ01000120">
    <property type="protein sequence ID" value="GAP31600.1"/>
    <property type="molecule type" value="Genomic_DNA"/>
</dbReference>
<dbReference type="SUPFAM" id="SSF55729">
    <property type="entry name" value="Acyl-CoA N-acyltransferases (Nat)"/>
    <property type="match status" value="1"/>
</dbReference>
<reference evidence="2 5" key="3">
    <citation type="submission" date="2016-10" db="EMBL/GenBank/DDBJ databases">
        <title>Genome sequence of Nocardia seriolae strain EM150506, isolated from Anguila japonica.</title>
        <authorList>
            <person name="Han H.-J."/>
        </authorList>
    </citation>
    <scope>NUCLEOTIDE SEQUENCE [LARGE SCALE GENOMIC DNA]</scope>
    <source>
        <strain evidence="2 5">EM150506</strain>
    </source>
</reference>
<dbReference type="Proteomes" id="UP000180166">
    <property type="component" value="Chromosome"/>
</dbReference>
<dbReference type="GeneID" id="93373027"/>
<evidence type="ECO:0000313" key="3">
    <source>
        <dbReference type="EMBL" id="GAP31600.1"/>
    </source>
</evidence>
<dbReference type="Proteomes" id="UP000037179">
    <property type="component" value="Unassembled WGS sequence"/>
</dbReference>
<dbReference type="PROSITE" id="PS51186">
    <property type="entry name" value="GNAT"/>
    <property type="match status" value="1"/>
</dbReference>
<dbReference type="AlphaFoldDB" id="A0ABC9Z1I5"/>
<evidence type="ECO:0000313" key="2">
    <source>
        <dbReference type="EMBL" id="APA96359.1"/>
    </source>
</evidence>
<evidence type="ECO:0000313" key="5">
    <source>
        <dbReference type="Proteomes" id="UP000180166"/>
    </source>
</evidence>
<gene>
    <name evidence="2" type="ORF">NS506_02293</name>
    <name evidence="3" type="ORF">NSK11_contig00120-0006</name>
</gene>
<dbReference type="PANTHER" id="PTHR42791:SF1">
    <property type="entry name" value="N-ACETYLTRANSFERASE DOMAIN-CONTAINING PROTEIN"/>
    <property type="match status" value="1"/>
</dbReference>
<proteinExistence type="predicted"/>
<dbReference type="EMBL" id="CP017839">
    <property type="protein sequence ID" value="APA96359.1"/>
    <property type="molecule type" value="Genomic_DNA"/>
</dbReference>
<feature type="domain" description="N-acetyltransferase" evidence="1">
    <location>
        <begin position="7"/>
        <end position="205"/>
    </location>
</feature>
<sequence length="210" mass="22617">MVQSGDPVVRRATEADIEDMVRVLALAFESDDPIEEYVFPDLAVRRKRAPGMIRVLIKHRYLPAEGATVALIDGKVVGALLWIPGGYRSPRWREAISGPQLLWAMGAGATVRGIEADAAIAGSAPAEPHDYMVYLGADPQVQGAGVGRALTNRLIADADAHGRAVCGICKDDNVRYYQPFGLQPVDRTRIGSKGPELNFMLRPAARVGAS</sequence>
<dbReference type="InterPro" id="IPR016181">
    <property type="entry name" value="Acyl_CoA_acyltransferase"/>
</dbReference>
<name>A0ABC9Z1I5_9NOCA</name>
<reference evidence="4" key="1">
    <citation type="submission" date="2015-07" db="EMBL/GenBank/DDBJ databases">
        <title>Nocardia seriolae U-1 whole genome shotgun sequence.</title>
        <authorList>
            <person name="Imajoh M."/>
            <person name="Fukumoto Y."/>
            <person name="Sukeda M."/>
            <person name="Yamane J."/>
            <person name="Yamasaki K."/>
            <person name="Shimizu M."/>
            <person name="Ohnishi K."/>
            <person name="Oshima S."/>
        </authorList>
    </citation>
    <scope>NUCLEOTIDE SEQUENCE [LARGE SCALE GENOMIC DNA]</scope>
    <source>
        <strain evidence="4">U-1</strain>
    </source>
</reference>
<dbReference type="InterPro" id="IPR052523">
    <property type="entry name" value="Trichothecene_AcTrans"/>
</dbReference>
<dbReference type="PANTHER" id="PTHR42791">
    <property type="entry name" value="GNAT FAMILY ACETYLTRANSFERASE"/>
    <property type="match status" value="1"/>
</dbReference>
<dbReference type="RefSeq" id="WP_033090193.1">
    <property type="nucleotide sequence ID" value="NZ_AP017900.1"/>
</dbReference>
<reference evidence="3 4" key="2">
    <citation type="journal article" date="2016" name="Genome Announc.">
        <title>Draft Genome Sequence of Erythromycin- and Oxytetracycline-Sensitive Nocardia seriolae Strain U-1 (NBRC 110359).</title>
        <authorList>
            <person name="Imajoh M."/>
            <person name="Sukeda M."/>
            <person name="Shimizu M."/>
            <person name="Yamane J."/>
            <person name="Ohnishi K."/>
            <person name="Oshima S."/>
        </authorList>
    </citation>
    <scope>NUCLEOTIDE SEQUENCE [LARGE SCALE GENOMIC DNA]</scope>
    <source>
        <strain evidence="3 4">U-1</strain>
    </source>
</reference>